<dbReference type="InterPro" id="IPR023606">
    <property type="entry name" value="CoA-Trfase_III_dom_1_sf"/>
</dbReference>
<keyword evidence="3" id="KW-1185">Reference proteome</keyword>
<dbReference type="PANTHER" id="PTHR48207:SF3">
    <property type="entry name" value="SUCCINATE--HYDROXYMETHYLGLUTARATE COA-TRANSFERASE"/>
    <property type="match status" value="1"/>
</dbReference>
<gene>
    <name evidence="2" type="ORF">HMP0721_0052</name>
</gene>
<keyword evidence="1 2" id="KW-0808">Transferase</keyword>
<dbReference type="STRING" id="887929.HMP0721_0052"/>
<evidence type="ECO:0000256" key="1">
    <source>
        <dbReference type="ARBA" id="ARBA00022679"/>
    </source>
</evidence>
<dbReference type="SUPFAM" id="SSF89796">
    <property type="entry name" value="CoA-transferase family III (CaiB/BaiF)"/>
    <property type="match status" value="1"/>
</dbReference>
<evidence type="ECO:0000313" key="3">
    <source>
        <dbReference type="Proteomes" id="UP000004754"/>
    </source>
</evidence>
<dbReference type="eggNOG" id="COG1804">
    <property type="taxonomic scope" value="Bacteria"/>
</dbReference>
<reference evidence="2 3" key="1">
    <citation type="submission" date="2010-12" db="EMBL/GenBank/DDBJ databases">
        <authorList>
            <person name="Muzny D."/>
            <person name="Qin X."/>
            <person name="Deng J."/>
            <person name="Jiang H."/>
            <person name="Liu Y."/>
            <person name="Qu J."/>
            <person name="Song X.-Z."/>
            <person name="Zhang L."/>
            <person name="Thornton R."/>
            <person name="Coyle M."/>
            <person name="Francisco L."/>
            <person name="Jackson L."/>
            <person name="Javaid M."/>
            <person name="Korchina V."/>
            <person name="Kovar C."/>
            <person name="Mata R."/>
            <person name="Mathew T."/>
            <person name="Ngo R."/>
            <person name="Nguyen L."/>
            <person name="Nguyen N."/>
            <person name="Okwuonu G."/>
            <person name="Ongeri F."/>
            <person name="Pham C."/>
            <person name="Simmons D."/>
            <person name="Wilczek-Boney K."/>
            <person name="Hale W."/>
            <person name="Jakkamsetti A."/>
            <person name="Pham P."/>
            <person name="Ruth R."/>
            <person name="San Lucas F."/>
            <person name="Warren J."/>
            <person name="Zhang J."/>
            <person name="Zhao Z."/>
            <person name="Zhou C."/>
            <person name="Zhu D."/>
            <person name="Lee S."/>
            <person name="Bess C."/>
            <person name="Blankenburg K."/>
            <person name="Forbes L."/>
            <person name="Fu Q."/>
            <person name="Gubbala S."/>
            <person name="Hirani K."/>
            <person name="Jayaseelan J.C."/>
            <person name="Lara F."/>
            <person name="Munidasa M."/>
            <person name="Palculict T."/>
            <person name="Patil S."/>
            <person name="Pu L.-L."/>
            <person name="Saada N."/>
            <person name="Tang L."/>
            <person name="Weissenberger G."/>
            <person name="Zhu Y."/>
            <person name="Hemphill L."/>
            <person name="Shang Y."/>
            <person name="Youmans B."/>
            <person name="Ayvaz T."/>
            <person name="Ross M."/>
            <person name="Santibanez J."/>
            <person name="Aqrawi P."/>
            <person name="Gross S."/>
            <person name="Joshi V."/>
            <person name="Fowler G."/>
            <person name="Nazareth L."/>
            <person name="Reid J."/>
            <person name="Worley K."/>
            <person name="Petrosino J."/>
            <person name="Highlander S."/>
            <person name="Gibbs R."/>
        </authorList>
    </citation>
    <scope>NUCLEOTIDE SEQUENCE [LARGE SCALE GENOMIC DNA]</scope>
    <source>
        <strain evidence="2 3">ATCC 23263</strain>
    </source>
</reference>
<sequence length="398" mass="43917">MTHVEKPLAGVKVLDLTQAYSGPFATMHLADHGAEVIKVEIPGSGDQTRDWSPLRNGASGYFGYINRNKKGIALNLKSDEGKEVFKDLVREVDVVCENFRVGTMEKLGLDYEVLKAVNPGLIYASISGFGLEGSMAKLPCYDVVAQAEGGMISMTGFPGQPVKVGPAIADNYSGTYLALGITMALYQKQKTGMGRRLDVSMVDTIFSILESGVVEYTVNGKMVGPSGNRDPSIAPFDSFPAKDGEFVMACGTDKFWKRLCEVMKKPELVEDERYNSNAQRLVNYAELKKEIASWSERFTIREVEEQIVRAGIPFGRIKNMQQVCESELIKSRNMLWTVHDHGIGEDILIPGTPIKFHGSEDRVRFSAPVLGENTKEILSDLAGYSEKKIKQLQKDAVI</sequence>
<comment type="caution">
    <text evidence="2">The sequence shown here is derived from an EMBL/GenBank/DDBJ whole genome shotgun (WGS) entry which is preliminary data.</text>
</comment>
<dbReference type="RefSeq" id="WP_006597470.1">
    <property type="nucleotide sequence ID" value="NZ_GL622359.1"/>
</dbReference>
<proteinExistence type="predicted"/>
<dbReference type="InterPro" id="IPR044855">
    <property type="entry name" value="CoA-Trfase_III_dom3_sf"/>
</dbReference>
<evidence type="ECO:0000313" key="2">
    <source>
        <dbReference type="EMBL" id="EFV02855.1"/>
    </source>
</evidence>
<dbReference type="Gene3D" id="3.30.1540.10">
    <property type="entry name" value="formyl-coa transferase, domain 3"/>
    <property type="match status" value="1"/>
</dbReference>
<dbReference type="HOGENOM" id="CLU_033975_0_0_9"/>
<dbReference type="EMBL" id="AEQN01000003">
    <property type="protein sequence ID" value="EFV02855.1"/>
    <property type="molecule type" value="Genomic_DNA"/>
</dbReference>
<protein>
    <submittedName>
        <fullName evidence="2">CoA-transferase family III protein</fullName>
    </submittedName>
</protein>
<organism evidence="2 3">
    <name type="scientific">Pseudoramibacter alactolyticus ATCC 23263</name>
    <dbReference type="NCBI Taxonomy" id="887929"/>
    <lineage>
        <taxon>Bacteria</taxon>
        <taxon>Bacillati</taxon>
        <taxon>Bacillota</taxon>
        <taxon>Clostridia</taxon>
        <taxon>Eubacteriales</taxon>
        <taxon>Eubacteriaceae</taxon>
        <taxon>Pseudoramibacter</taxon>
    </lineage>
</organism>
<dbReference type="OrthoDB" id="9797653at2"/>
<dbReference type="PANTHER" id="PTHR48207">
    <property type="entry name" value="SUCCINATE--HYDROXYMETHYLGLUTARATE COA-TRANSFERASE"/>
    <property type="match status" value="1"/>
</dbReference>
<dbReference type="GO" id="GO:0008410">
    <property type="term" value="F:CoA-transferase activity"/>
    <property type="evidence" value="ECO:0007669"/>
    <property type="project" value="TreeGrafter"/>
</dbReference>
<accession>E6MDH0</accession>
<name>E6MDH0_9FIRM</name>
<dbReference type="Gene3D" id="3.40.50.10540">
    <property type="entry name" value="Crotonobetainyl-coa:carnitine coa-transferase, domain 1"/>
    <property type="match status" value="1"/>
</dbReference>
<dbReference type="AlphaFoldDB" id="E6MDH0"/>
<dbReference type="Proteomes" id="UP000004754">
    <property type="component" value="Unassembled WGS sequence"/>
</dbReference>
<dbReference type="InterPro" id="IPR003673">
    <property type="entry name" value="CoA-Trfase_fam_III"/>
</dbReference>
<dbReference type="Pfam" id="PF02515">
    <property type="entry name" value="CoA_transf_3"/>
    <property type="match status" value="1"/>
</dbReference>
<dbReference type="InterPro" id="IPR050483">
    <property type="entry name" value="CoA-transferase_III_domain"/>
</dbReference>